<dbReference type="AlphaFoldDB" id="A0A9D2GNK6"/>
<gene>
    <name evidence="1" type="ORF">IAC04_02605</name>
</gene>
<evidence type="ECO:0000313" key="2">
    <source>
        <dbReference type="Proteomes" id="UP000824115"/>
    </source>
</evidence>
<accession>A0A9D2GNK6</accession>
<organism evidence="1 2">
    <name type="scientific">Candidatus Coprenecus stercoravium</name>
    <dbReference type="NCBI Taxonomy" id="2840735"/>
    <lineage>
        <taxon>Bacteria</taxon>
        <taxon>Pseudomonadati</taxon>
        <taxon>Bacteroidota</taxon>
        <taxon>Bacteroidia</taxon>
        <taxon>Bacteroidales</taxon>
        <taxon>Rikenellaceae</taxon>
        <taxon>Rikenellaceae incertae sedis</taxon>
        <taxon>Candidatus Coprenecus</taxon>
    </lineage>
</organism>
<reference evidence="1" key="2">
    <citation type="submission" date="2021-04" db="EMBL/GenBank/DDBJ databases">
        <authorList>
            <person name="Gilroy R."/>
        </authorList>
    </citation>
    <scope>NUCLEOTIDE SEQUENCE</scope>
    <source>
        <strain evidence="1">Gambia16-554</strain>
    </source>
</reference>
<evidence type="ECO:0000313" key="1">
    <source>
        <dbReference type="EMBL" id="HIZ85362.1"/>
    </source>
</evidence>
<proteinExistence type="predicted"/>
<dbReference type="InterPro" id="IPR025051">
    <property type="entry name" value="DUF3990"/>
</dbReference>
<dbReference type="Proteomes" id="UP000824115">
    <property type="component" value="Unassembled WGS sequence"/>
</dbReference>
<comment type="caution">
    <text evidence="1">The sequence shown here is derived from an EMBL/GenBank/DDBJ whole genome shotgun (WGS) entry which is preliminary data.</text>
</comment>
<dbReference type="Pfam" id="PF13151">
    <property type="entry name" value="DUF3990"/>
    <property type="match status" value="1"/>
</dbReference>
<reference evidence="1" key="1">
    <citation type="journal article" date="2021" name="PeerJ">
        <title>Extensive microbial diversity within the chicken gut microbiome revealed by metagenomics and culture.</title>
        <authorList>
            <person name="Gilroy R."/>
            <person name="Ravi A."/>
            <person name="Getino M."/>
            <person name="Pursley I."/>
            <person name="Horton D.L."/>
            <person name="Alikhan N.F."/>
            <person name="Baker D."/>
            <person name="Gharbi K."/>
            <person name="Hall N."/>
            <person name="Watson M."/>
            <person name="Adriaenssens E.M."/>
            <person name="Foster-Nyarko E."/>
            <person name="Jarju S."/>
            <person name="Secka A."/>
            <person name="Antonio M."/>
            <person name="Oren A."/>
            <person name="Chaudhuri R.R."/>
            <person name="La Ragione R."/>
            <person name="Hildebrand F."/>
            <person name="Pallen M.J."/>
        </authorList>
    </citation>
    <scope>NUCLEOTIDE SEQUENCE</scope>
    <source>
        <strain evidence="1">Gambia16-554</strain>
    </source>
</reference>
<dbReference type="EMBL" id="DXAW01000049">
    <property type="protein sequence ID" value="HIZ85362.1"/>
    <property type="molecule type" value="Genomic_DNA"/>
</dbReference>
<sequence length="159" mass="18463">MRLYHGSNVTIERPDLSRSKPFKDFGRGFYLSHDPAQAQERAAQVVDLLKQGSPSVTVFEWNEDDAIADGLKIKRFDDYCEEWAEFVLKNRDRHQPQPVHDYDIVVGPIADDGVTFQLRRYTDGIITMRQLVEELRYAKGLTIQYFFGTDRALSYLSRI</sequence>
<protein>
    <submittedName>
        <fullName evidence="1">DUF3990 domain-containing protein</fullName>
    </submittedName>
</protein>
<name>A0A9D2GNK6_9BACT</name>